<protein>
    <recommendedName>
        <fullName evidence="3">Orphan protein</fullName>
    </recommendedName>
</protein>
<sequence>MIQWTNATTNGNEVQQSVWQSSNSFNLLPVLRWSPAFYQNALRSLTFTSQLGARVETAFKDTGIEFRTANAYNTVNGGIDAGLNTGPQCQIGEDSGGDFLLKSASSCGVDFTLVQQQKLRPFDFYRTFFELPDLLADFTQANVPAGRYLASFSQPVAYFLIYEHQQVESYQIYYDQVKIVIDYKPSFISSINLIGDGQFELEYDTEEHSVKGQTKYAVNVSGYINPGIKMSFLSSGDEDDFSLEHTETSSKIPYELLCDKCNDRLVISNGVMGDEYAKIGFIGNNLNFILDFRFNNVYAGEVDEGDYSDAITIIFELDL</sequence>
<dbReference type="EMBL" id="CP041614">
    <property type="protein sequence ID" value="QDO82549.1"/>
    <property type="molecule type" value="Genomic_DNA"/>
</dbReference>
<keyword evidence="2" id="KW-1185">Reference proteome</keyword>
<evidence type="ECO:0008006" key="3">
    <source>
        <dbReference type="Google" id="ProtNLM"/>
    </source>
</evidence>
<accession>A0ABX5WU65</accession>
<gene>
    <name evidence="1" type="ORF">FM037_03980</name>
</gene>
<evidence type="ECO:0000313" key="2">
    <source>
        <dbReference type="Proteomes" id="UP000315947"/>
    </source>
</evidence>
<evidence type="ECO:0000313" key="1">
    <source>
        <dbReference type="EMBL" id="QDO82549.1"/>
    </source>
</evidence>
<dbReference type="Proteomes" id="UP000315947">
    <property type="component" value="Chromosome"/>
</dbReference>
<dbReference type="RefSeq" id="WP_144044938.1">
    <property type="nucleotide sequence ID" value="NZ_CP041614.1"/>
</dbReference>
<organism evidence="1 2">
    <name type="scientific">Shewanella psychropiezotolerans</name>
    <dbReference type="NCBI Taxonomy" id="2593655"/>
    <lineage>
        <taxon>Bacteria</taxon>
        <taxon>Pseudomonadati</taxon>
        <taxon>Pseudomonadota</taxon>
        <taxon>Gammaproteobacteria</taxon>
        <taxon>Alteromonadales</taxon>
        <taxon>Shewanellaceae</taxon>
        <taxon>Shewanella</taxon>
    </lineage>
</organism>
<name>A0ABX5WU65_9GAMM</name>
<reference evidence="1 2" key="1">
    <citation type="submission" date="2019-07" db="EMBL/GenBank/DDBJ databases">
        <title>Shewanella sp. YLB-06 whole genomic sequence.</title>
        <authorList>
            <person name="Yu L."/>
        </authorList>
    </citation>
    <scope>NUCLEOTIDE SEQUENCE [LARGE SCALE GENOMIC DNA]</scope>
    <source>
        <strain evidence="1 2">YLB-06</strain>
    </source>
</reference>
<proteinExistence type="predicted"/>